<dbReference type="InterPro" id="IPR001810">
    <property type="entry name" value="F-box_dom"/>
</dbReference>
<organism evidence="2 3">
    <name type="scientific">Mycena chlorophos</name>
    <name type="common">Agaric fungus</name>
    <name type="synonym">Agaricus chlorophos</name>
    <dbReference type="NCBI Taxonomy" id="658473"/>
    <lineage>
        <taxon>Eukaryota</taxon>
        <taxon>Fungi</taxon>
        <taxon>Dikarya</taxon>
        <taxon>Basidiomycota</taxon>
        <taxon>Agaricomycotina</taxon>
        <taxon>Agaricomycetes</taxon>
        <taxon>Agaricomycetidae</taxon>
        <taxon>Agaricales</taxon>
        <taxon>Marasmiineae</taxon>
        <taxon>Mycenaceae</taxon>
        <taxon>Mycena</taxon>
    </lineage>
</organism>
<feature type="domain" description="F-box" evidence="1">
    <location>
        <begin position="1"/>
        <end position="46"/>
    </location>
</feature>
<dbReference type="PROSITE" id="PS50181">
    <property type="entry name" value="FBOX"/>
    <property type="match status" value="1"/>
</dbReference>
<dbReference type="Proteomes" id="UP000613580">
    <property type="component" value="Unassembled WGS sequence"/>
</dbReference>
<keyword evidence="3" id="KW-1185">Reference proteome</keyword>
<evidence type="ECO:0000313" key="2">
    <source>
        <dbReference type="EMBL" id="KAF7323478.1"/>
    </source>
</evidence>
<comment type="caution">
    <text evidence="2">The sequence shown here is derived from an EMBL/GenBank/DDBJ whole genome shotgun (WGS) entry which is preliminary data.</text>
</comment>
<name>A0A8H6WQL2_MYCCL</name>
<reference evidence="2" key="1">
    <citation type="submission" date="2020-05" db="EMBL/GenBank/DDBJ databases">
        <title>Mycena genomes resolve the evolution of fungal bioluminescence.</title>
        <authorList>
            <person name="Tsai I.J."/>
        </authorList>
    </citation>
    <scope>NUCLEOTIDE SEQUENCE</scope>
    <source>
        <strain evidence="2">110903Hualien_Pintung</strain>
    </source>
</reference>
<sequence length="460" mass="51427">MYFCDLPEDLLIGVAYCCDVASVLNLGQTCKHLYAISRTKSVWISIINDLKVRGFVDERAAPDASNLPFEGLVEVIRRILDGPRSWRLAEGGNTFEPKVKHHIEVQYRATAGPFLPNLKLVPGGQYFMMRDVDDPRGLECWDIYLQCRVWRLPWPEILQPEHVVSEYAVVRKESGVLLLAVLFNKEHTDDPRLEVSEVDLRPAVPVYTLHCSAKIPAWRILSFVADSDLIVLAPLIEGDTILFNWRTNSVGMLANQTREVMAIAAAPGFIALLLSPDNSGAVVQIIDAQSINEHLHYVDETSHPQPDPRVPIILFNPVFAHQLPAFNPYEAPHGIVVFSSPLADNMYRIWAATDSGQDEHGREDAGSLHRLEVVYNARSTEPPLLRSIVSPQEPGGQPDMPSLAFSGHWASISTVWLQVVHPEGWHEIIKDMDNLLLAPYAGACITIRLGEGKVQVLYFE</sequence>
<dbReference type="SUPFAM" id="SSF81383">
    <property type="entry name" value="F-box domain"/>
    <property type="match status" value="1"/>
</dbReference>
<accession>A0A8H6WQL2</accession>
<proteinExistence type="predicted"/>
<dbReference type="EMBL" id="JACAZE010000001">
    <property type="protein sequence ID" value="KAF7323478.1"/>
    <property type="molecule type" value="Genomic_DNA"/>
</dbReference>
<protein>
    <recommendedName>
        <fullName evidence="1">F-box domain-containing protein</fullName>
    </recommendedName>
</protein>
<dbReference type="Pfam" id="PF00646">
    <property type="entry name" value="F-box"/>
    <property type="match status" value="1"/>
</dbReference>
<evidence type="ECO:0000313" key="3">
    <source>
        <dbReference type="Proteomes" id="UP000613580"/>
    </source>
</evidence>
<gene>
    <name evidence="2" type="ORF">HMN09_00128800</name>
</gene>
<dbReference type="AlphaFoldDB" id="A0A8H6WQL2"/>
<dbReference type="InterPro" id="IPR036047">
    <property type="entry name" value="F-box-like_dom_sf"/>
</dbReference>
<evidence type="ECO:0000259" key="1">
    <source>
        <dbReference type="PROSITE" id="PS50181"/>
    </source>
</evidence>
<dbReference type="OrthoDB" id="3020916at2759"/>